<feature type="domain" description="Inhibitor I9" evidence="8">
    <location>
        <begin position="28"/>
        <end position="112"/>
    </location>
</feature>
<keyword evidence="6" id="KW-0720">Serine protease</keyword>
<reference evidence="9 10" key="1">
    <citation type="submission" date="2024-01" db="EMBL/GenBank/DDBJ databases">
        <title>The genomes of 5 underutilized Papilionoideae crops provide insights into root nodulation and disease resistance.</title>
        <authorList>
            <person name="Yuan L."/>
        </authorList>
    </citation>
    <scope>NUCLEOTIDE SEQUENCE [LARGE SCALE GENOMIC DNA]</scope>
    <source>
        <strain evidence="9">LY-2023</strain>
        <tissue evidence="9">Leaf</tissue>
    </source>
</reference>
<evidence type="ECO:0000313" key="9">
    <source>
        <dbReference type="EMBL" id="KAK7265558.1"/>
    </source>
</evidence>
<keyword evidence="3" id="KW-0645">Protease</keyword>
<proteinExistence type="inferred from homology"/>
<evidence type="ECO:0000256" key="5">
    <source>
        <dbReference type="ARBA" id="ARBA00022801"/>
    </source>
</evidence>
<sequence length="174" mass="19376">MVSSISHVLLSLLLCLLLQEPAQAIKQSYIAYLGSRSFGQNPSLVDLESVTNSHYDLLGSCVGSTEKAREAIFYSYRRYFNGFAAVLDEDEAAKVARHPNVVSIFPNKARKLDTTHSWDFIGLGKNGVYSHGSLWKKTLGENIIIGNIDTGKEASTISFNILFEPFLWYSFTQS</sequence>
<evidence type="ECO:0000256" key="3">
    <source>
        <dbReference type="ARBA" id="ARBA00022670"/>
    </source>
</evidence>
<keyword evidence="5" id="KW-0378">Hydrolase</keyword>
<dbReference type="EMBL" id="JAYKXN010000008">
    <property type="protein sequence ID" value="KAK7265558.1"/>
    <property type="molecule type" value="Genomic_DNA"/>
</dbReference>
<evidence type="ECO:0000313" key="10">
    <source>
        <dbReference type="Proteomes" id="UP001359559"/>
    </source>
</evidence>
<dbReference type="InterPro" id="IPR010259">
    <property type="entry name" value="S8pro/Inhibitor_I9"/>
</dbReference>
<dbReference type="PANTHER" id="PTHR10795">
    <property type="entry name" value="PROPROTEIN CONVERTASE SUBTILISIN/KEXIN"/>
    <property type="match status" value="1"/>
</dbReference>
<keyword evidence="4 7" id="KW-0732">Signal</keyword>
<organism evidence="9 10">
    <name type="scientific">Clitoria ternatea</name>
    <name type="common">Butterfly pea</name>
    <dbReference type="NCBI Taxonomy" id="43366"/>
    <lineage>
        <taxon>Eukaryota</taxon>
        <taxon>Viridiplantae</taxon>
        <taxon>Streptophyta</taxon>
        <taxon>Embryophyta</taxon>
        <taxon>Tracheophyta</taxon>
        <taxon>Spermatophyta</taxon>
        <taxon>Magnoliopsida</taxon>
        <taxon>eudicotyledons</taxon>
        <taxon>Gunneridae</taxon>
        <taxon>Pentapetalae</taxon>
        <taxon>rosids</taxon>
        <taxon>fabids</taxon>
        <taxon>Fabales</taxon>
        <taxon>Fabaceae</taxon>
        <taxon>Papilionoideae</taxon>
        <taxon>50 kb inversion clade</taxon>
        <taxon>NPAAA clade</taxon>
        <taxon>indigoferoid/millettioid clade</taxon>
        <taxon>Phaseoleae</taxon>
        <taxon>Clitoria</taxon>
    </lineage>
</organism>
<feature type="chain" id="PRO_5043011554" description="Inhibitor I9 domain-containing protein" evidence="7">
    <location>
        <begin position="25"/>
        <end position="174"/>
    </location>
</feature>
<evidence type="ECO:0000256" key="4">
    <source>
        <dbReference type="ARBA" id="ARBA00022729"/>
    </source>
</evidence>
<dbReference type="InterPro" id="IPR045051">
    <property type="entry name" value="SBT"/>
</dbReference>
<dbReference type="GO" id="GO:0004252">
    <property type="term" value="F:serine-type endopeptidase activity"/>
    <property type="evidence" value="ECO:0007669"/>
    <property type="project" value="InterPro"/>
</dbReference>
<gene>
    <name evidence="9" type="ORF">RJT34_33178</name>
</gene>
<keyword evidence="10" id="KW-1185">Reference proteome</keyword>
<dbReference type="GO" id="GO:0005576">
    <property type="term" value="C:extracellular region"/>
    <property type="evidence" value="ECO:0007669"/>
    <property type="project" value="UniProtKB-SubCell"/>
</dbReference>
<dbReference type="Pfam" id="PF05922">
    <property type="entry name" value="Inhibitor_I9"/>
    <property type="match status" value="1"/>
</dbReference>
<dbReference type="GO" id="GO:0006508">
    <property type="term" value="P:proteolysis"/>
    <property type="evidence" value="ECO:0007669"/>
    <property type="project" value="UniProtKB-KW"/>
</dbReference>
<dbReference type="AlphaFoldDB" id="A0AAN9EZW4"/>
<dbReference type="InterPro" id="IPR036852">
    <property type="entry name" value="Peptidase_S8/S53_dom_sf"/>
</dbReference>
<dbReference type="InterPro" id="IPR037045">
    <property type="entry name" value="S8pro/Inhibitor_I9_sf"/>
</dbReference>
<dbReference type="SUPFAM" id="SSF52743">
    <property type="entry name" value="Subtilisin-like"/>
    <property type="match status" value="1"/>
</dbReference>
<dbReference type="Gene3D" id="3.30.70.80">
    <property type="entry name" value="Peptidase S8 propeptide/proteinase inhibitor I9"/>
    <property type="match status" value="1"/>
</dbReference>
<evidence type="ECO:0000256" key="2">
    <source>
        <dbReference type="ARBA" id="ARBA00011073"/>
    </source>
</evidence>
<name>A0AAN9EZW4_CLITE</name>
<evidence type="ECO:0000259" key="8">
    <source>
        <dbReference type="Pfam" id="PF05922"/>
    </source>
</evidence>
<evidence type="ECO:0000256" key="1">
    <source>
        <dbReference type="ARBA" id="ARBA00004613"/>
    </source>
</evidence>
<dbReference type="Proteomes" id="UP001359559">
    <property type="component" value="Unassembled WGS sequence"/>
</dbReference>
<protein>
    <recommendedName>
        <fullName evidence="8">Inhibitor I9 domain-containing protein</fullName>
    </recommendedName>
</protein>
<dbReference type="FunFam" id="3.30.70.80:FF:000002">
    <property type="entry name" value="Subtilisin-like protease SBT5.3"/>
    <property type="match status" value="1"/>
</dbReference>
<accession>A0AAN9EZW4</accession>
<comment type="similarity">
    <text evidence="2">Belongs to the peptidase S8 family.</text>
</comment>
<comment type="caution">
    <text evidence="9">The sequence shown here is derived from an EMBL/GenBank/DDBJ whole genome shotgun (WGS) entry which is preliminary data.</text>
</comment>
<evidence type="ECO:0000256" key="6">
    <source>
        <dbReference type="ARBA" id="ARBA00022825"/>
    </source>
</evidence>
<evidence type="ECO:0000256" key="7">
    <source>
        <dbReference type="SAM" id="SignalP"/>
    </source>
</evidence>
<feature type="signal peptide" evidence="7">
    <location>
        <begin position="1"/>
        <end position="24"/>
    </location>
</feature>
<comment type="subcellular location">
    <subcellularLocation>
        <location evidence="1">Secreted</location>
    </subcellularLocation>
</comment>